<sequence length="119" mass="13222">MSLSKQEEAELELLDNPEIQFLGSAMSPVLSSLVNNGSRGLKARRDRVVALRVKKRFGKEICASDLATFAPLKDEERKRFNERFKVKDLDDEGDGMGVVGSMIVVIVVVGLLYLVLKNI</sequence>
<gene>
    <name evidence="2" type="ORF">A2482_00040</name>
</gene>
<evidence type="ECO:0000313" key="2">
    <source>
        <dbReference type="EMBL" id="OGF35642.1"/>
    </source>
</evidence>
<accession>A0A1F5T9M9</accession>
<organism evidence="2 3">
    <name type="scientific">Candidatus Falkowbacteria bacterium RIFOXYC2_FULL_48_21</name>
    <dbReference type="NCBI Taxonomy" id="1798005"/>
    <lineage>
        <taxon>Bacteria</taxon>
        <taxon>Candidatus Falkowiibacteriota</taxon>
    </lineage>
</organism>
<keyword evidence="1" id="KW-0812">Transmembrane</keyword>
<feature type="transmembrane region" description="Helical" evidence="1">
    <location>
        <begin position="95"/>
        <end position="116"/>
    </location>
</feature>
<evidence type="ECO:0000256" key="1">
    <source>
        <dbReference type="SAM" id="Phobius"/>
    </source>
</evidence>
<dbReference type="Proteomes" id="UP000178656">
    <property type="component" value="Unassembled WGS sequence"/>
</dbReference>
<dbReference type="EMBL" id="MFGM01000046">
    <property type="protein sequence ID" value="OGF35642.1"/>
    <property type="molecule type" value="Genomic_DNA"/>
</dbReference>
<name>A0A1F5T9M9_9BACT</name>
<reference evidence="2 3" key="1">
    <citation type="journal article" date="2016" name="Nat. Commun.">
        <title>Thousands of microbial genomes shed light on interconnected biogeochemical processes in an aquifer system.</title>
        <authorList>
            <person name="Anantharaman K."/>
            <person name="Brown C.T."/>
            <person name="Hug L.A."/>
            <person name="Sharon I."/>
            <person name="Castelle C.J."/>
            <person name="Probst A.J."/>
            <person name="Thomas B.C."/>
            <person name="Singh A."/>
            <person name="Wilkins M.J."/>
            <person name="Karaoz U."/>
            <person name="Brodie E.L."/>
            <person name="Williams K.H."/>
            <person name="Hubbard S.S."/>
            <person name="Banfield J.F."/>
        </authorList>
    </citation>
    <scope>NUCLEOTIDE SEQUENCE [LARGE SCALE GENOMIC DNA]</scope>
</reference>
<keyword evidence="1" id="KW-0472">Membrane</keyword>
<keyword evidence="1" id="KW-1133">Transmembrane helix</keyword>
<evidence type="ECO:0000313" key="3">
    <source>
        <dbReference type="Proteomes" id="UP000178656"/>
    </source>
</evidence>
<comment type="caution">
    <text evidence="2">The sequence shown here is derived from an EMBL/GenBank/DDBJ whole genome shotgun (WGS) entry which is preliminary data.</text>
</comment>
<protein>
    <submittedName>
        <fullName evidence="2">Uncharacterized protein</fullName>
    </submittedName>
</protein>
<dbReference type="AlphaFoldDB" id="A0A1F5T9M9"/>
<proteinExistence type="predicted"/>